<dbReference type="RefSeq" id="WP_265560857.1">
    <property type="nucleotide sequence ID" value="NZ_CP092471.1"/>
</dbReference>
<organism evidence="4 5">
    <name type="scientific">Qipengyuania spongiae</name>
    <dbReference type="NCBI Taxonomy" id="2909673"/>
    <lineage>
        <taxon>Bacteria</taxon>
        <taxon>Pseudomonadati</taxon>
        <taxon>Pseudomonadota</taxon>
        <taxon>Alphaproteobacteria</taxon>
        <taxon>Sphingomonadales</taxon>
        <taxon>Erythrobacteraceae</taxon>
        <taxon>Qipengyuania</taxon>
    </lineage>
</organism>
<keyword evidence="2" id="KW-0472">Membrane</keyword>
<name>A0ABY5T130_9SPHN</name>
<feature type="region of interest" description="Disordered" evidence="1">
    <location>
        <begin position="26"/>
        <end position="169"/>
    </location>
</feature>
<feature type="compositionally biased region" description="Pro residues" evidence="1">
    <location>
        <begin position="152"/>
        <end position="162"/>
    </location>
</feature>
<feature type="compositionally biased region" description="Pro residues" evidence="1">
    <location>
        <begin position="59"/>
        <end position="75"/>
    </location>
</feature>
<sequence>MTTHFRLPLLALAILGAPAMAPVLAHAQQSPQDFQLPPAPTPTPSPDVQGPVDTESPVRPRPSPTPAPTLAPAPRPTIVLPSPQPSPRPTAQPTARATPTPRPATPSPTSVPQNREAPAAPPSGQQTVSEPEVETTPLPGADSSTGLDSTPIVPPAALPSPEPELATGPEDAESGLWWVGALGLLGLAALGGAYVLRRRRVRAAPPQIERPVVASPPRDERQAEESPGKESATTPMASATPPPNALALRIEALRLNRSFMNATLAYRVTVLNRSASPLSEVAIEADLASAHGDLPVDQQVAGAGTALQERHTTSRLAAGQSARFEGQVTLPLAQARVIRQGNVALLVPLLRMRSRAAGIEPVARTLAIGPAASGGGARLVPFNLDDGPRSYEPLAQKIIA</sequence>
<keyword evidence="2" id="KW-1133">Transmembrane helix</keyword>
<feature type="signal peptide" evidence="3">
    <location>
        <begin position="1"/>
        <end position="27"/>
    </location>
</feature>
<feature type="region of interest" description="Disordered" evidence="1">
    <location>
        <begin position="207"/>
        <end position="243"/>
    </location>
</feature>
<accession>A0ABY5T130</accession>
<dbReference type="Proteomes" id="UP001065265">
    <property type="component" value="Chromosome"/>
</dbReference>
<dbReference type="EMBL" id="CP092471">
    <property type="protein sequence ID" value="UVI40502.1"/>
    <property type="molecule type" value="Genomic_DNA"/>
</dbReference>
<proteinExistence type="predicted"/>
<evidence type="ECO:0000256" key="1">
    <source>
        <dbReference type="SAM" id="MobiDB-lite"/>
    </source>
</evidence>
<gene>
    <name evidence="4" type="ORF">L1F33_06050</name>
</gene>
<evidence type="ECO:0000256" key="2">
    <source>
        <dbReference type="SAM" id="Phobius"/>
    </source>
</evidence>
<keyword evidence="2" id="KW-0812">Transmembrane</keyword>
<feature type="chain" id="PRO_5046172195" description="LPXTG cell wall anchor domain-containing protein" evidence="3">
    <location>
        <begin position="28"/>
        <end position="400"/>
    </location>
</feature>
<feature type="transmembrane region" description="Helical" evidence="2">
    <location>
        <begin position="175"/>
        <end position="196"/>
    </location>
</feature>
<keyword evidence="5" id="KW-1185">Reference proteome</keyword>
<evidence type="ECO:0000313" key="5">
    <source>
        <dbReference type="Proteomes" id="UP001065265"/>
    </source>
</evidence>
<reference evidence="4" key="1">
    <citation type="submission" date="2022-02" db="EMBL/GenBank/DDBJ databases">
        <title>Qipengyuania spongiae sp. nov., isolated from marine sponge.</title>
        <authorList>
            <person name="Li Z."/>
            <person name="Zhang M."/>
        </authorList>
    </citation>
    <scope>NUCLEOTIDE SEQUENCE</scope>
    <source>
        <strain evidence="4">PHS-Z21</strain>
    </source>
</reference>
<evidence type="ECO:0000313" key="4">
    <source>
        <dbReference type="EMBL" id="UVI40502.1"/>
    </source>
</evidence>
<evidence type="ECO:0000256" key="3">
    <source>
        <dbReference type="SAM" id="SignalP"/>
    </source>
</evidence>
<evidence type="ECO:0008006" key="6">
    <source>
        <dbReference type="Google" id="ProtNLM"/>
    </source>
</evidence>
<feature type="compositionally biased region" description="Basic and acidic residues" evidence="1">
    <location>
        <begin position="217"/>
        <end position="228"/>
    </location>
</feature>
<keyword evidence="3" id="KW-0732">Signal</keyword>
<protein>
    <recommendedName>
        <fullName evidence="6">LPXTG cell wall anchor domain-containing protein</fullName>
    </recommendedName>
</protein>